<feature type="transmembrane region" description="Helical" evidence="1">
    <location>
        <begin position="190"/>
        <end position="216"/>
    </location>
</feature>
<evidence type="ECO:0000313" key="3">
    <source>
        <dbReference type="Proteomes" id="UP000886602"/>
    </source>
</evidence>
<evidence type="ECO:0000313" key="2">
    <source>
        <dbReference type="EMBL" id="MBK7422017.1"/>
    </source>
</evidence>
<feature type="transmembrane region" description="Helical" evidence="1">
    <location>
        <begin position="6"/>
        <end position="26"/>
    </location>
</feature>
<reference evidence="2" key="1">
    <citation type="submission" date="2020-10" db="EMBL/GenBank/DDBJ databases">
        <title>Connecting structure to function with the recovery of over 1000 high-quality activated sludge metagenome-assembled genomes encoding full-length rRNA genes using long-read sequencing.</title>
        <authorList>
            <person name="Singleton C.M."/>
            <person name="Petriglieri F."/>
            <person name="Kristensen J.M."/>
            <person name="Kirkegaard R.H."/>
            <person name="Michaelsen T.Y."/>
            <person name="Andersen M.H."/>
            <person name="Karst S.M."/>
            <person name="Dueholm M.S."/>
            <person name="Nielsen P.H."/>
            <person name="Albertsen M."/>
        </authorList>
    </citation>
    <scope>NUCLEOTIDE SEQUENCE</scope>
    <source>
        <strain evidence="2">EsbW_18-Q3-R4-48_MAXAC.044</strain>
    </source>
</reference>
<dbReference type="Proteomes" id="UP000886602">
    <property type="component" value="Unassembled WGS sequence"/>
</dbReference>
<accession>A0A9D7F4S0</accession>
<keyword evidence="1" id="KW-1133">Transmembrane helix</keyword>
<feature type="transmembrane region" description="Helical" evidence="1">
    <location>
        <begin position="38"/>
        <end position="55"/>
    </location>
</feature>
<keyword evidence="1" id="KW-0812">Transmembrane</keyword>
<feature type="transmembrane region" description="Helical" evidence="1">
    <location>
        <begin position="118"/>
        <end position="140"/>
    </location>
</feature>
<protein>
    <submittedName>
        <fullName evidence="2">Uncharacterized protein</fullName>
    </submittedName>
</protein>
<comment type="caution">
    <text evidence="2">The sequence shown here is derived from an EMBL/GenBank/DDBJ whole genome shotgun (WGS) entry which is preliminary data.</text>
</comment>
<feature type="transmembrane region" description="Helical" evidence="1">
    <location>
        <begin position="93"/>
        <end position="112"/>
    </location>
</feature>
<keyword evidence="1" id="KW-0472">Membrane</keyword>
<sequence length="322" mass="36253">MLWLIAITLLFPLFIQFNGGIYNNVVNVTDSGGLLDRLPLPISIGACVFGMIVFFRNYRQASLAIIFISALAAAILLSLIFATESFDIERRKLIIAAQFLLPTMALVFGQMVSDEKGIIPRAFMWVLVLLVPLQLLLGWWQQKWMLTYHLYVFSIYQHFQFVPVVFVVAFCLVIVSLWDEHKALLRFLTISMSVYVIASASTLAIGLYSGFIALFFLWRMYRLKTKTLIDLLVLGGGAIIIFVTMSLYYDCAKSRSCIDEQYVGKFKALVKSMQSAGEFLEFSEGNALEFSEGKALELSEGKALVKGDGWDSQYALKFPISV</sequence>
<gene>
    <name evidence="2" type="ORF">IPJ48_02355</name>
</gene>
<name>A0A9D7F4S0_9RHOO</name>
<feature type="transmembrane region" description="Helical" evidence="1">
    <location>
        <begin position="228"/>
        <end position="249"/>
    </location>
</feature>
<proteinExistence type="predicted"/>
<feature type="transmembrane region" description="Helical" evidence="1">
    <location>
        <begin position="161"/>
        <end position="178"/>
    </location>
</feature>
<dbReference type="EMBL" id="JADJNC010000004">
    <property type="protein sequence ID" value="MBK7422017.1"/>
    <property type="molecule type" value="Genomic_DNA"/>
</dbReference>
<feature type="transmembrane region" description="Helical" evidence="1">
    <location>
        <begin position="61"/>
        <end position="81"/>
    </location>
</feature>
<dbReference type="AlphaFoldDB" id="A0A9D7F4S0"/>
<evidence type="ECO:0000256" key="1">
    <source>
        <dbReference type="SAM" id="Phobius"/>
    </source>
</evidence>
<organism evidence="2 3">
    <name type="scientific">Candidatus Propionivibrio dominans</name>
    <dbReference type="NCBI Taxonomy" id="2954373"/>
    <lineage>
        <taxon>Bacteria</taxon>
        <taxon>Pseudomonadati</taxon>
        <taxon>Pseudomonadota</taxon>
        <taxon>Betaproteobacteria</taxon>
        <taxon>Rhodocyclales</taxon>
        <taxon>Rhodocyclaceae</taxon>
        <taxon>Propionivibrio</taxon>
    </lineage>
</organism>